<dbReference type="InterPro" id="IPR017853">
    <property type="entry name" value="GH"/>
</dbReference>
<accession>A0A1Q8CS53</accession>
<dbReference type="InterPro" id="IPR001944">
    <property type="entry name" value="Glycoside_Hdrlase_35"/>
</dbReference>
<dbReference type="Pfam" id="PF10435">
    <property type="entry name" value="BetaGal_dom2"/>
    <property type="match status" value="1"/>
</dbReference>
<evidence type="ECO:0000256" key="8">
    <source>
        <dbReference type="RuleBase" id="RU003679"/>
    </source>
</evidence>
<evidence type="ECO:0000256" key="4">
    <source>
        <dbReference type="ARBA" id="ARBA00022729"/>
    </source>
</evidence>
<evidence type="ECO:0000256" key="5">
    <source>
        <dbReference type="ARBA" id="ARBA00022801"/>
    </source>
</evidence>
<dbReference type="Gene3D" id="3.20.20.80">
    <property type="entry name" value="Glycosidases"/>
    <property type="match status" value="1"/>
</dbReference>
<dbReference type="SUPFAM" id="SSF51011">
    <property type="entry name" value="Glycosyl hydrolase domain"/>
    <property type="match status" value="1"/>
</dbReference>
<evidence type="ECO:0000313" key="12">
    <source>
        <dbReference type="Proteomes" id="UP000185596"/>
    </source>
</evidence>
<dbReference type="STRING" id="1912961.BU204_13010"/>
<keyword evidence="5" id="KW-0378">Hydrolase</keyword>
<comment type="caution">
    <text evidence="11">The sequence shown here is derived from an EMBL/GenBank/DDBJ whole genome shotgun (WGS) entry which is preliminary data.</text>
</comment>
<dbReference type="OrthoDB" id="9813184at2"/>
<dbReference type="InterPro" id="IPR037110">
    <property type="entry name" value="Betagal_dom2_sf"/>
</dbReference>
<dbReference type="SMART" id="SM01029">
    <property type="entry name" value="BetaGal_dom2"/>
    <property type="match status" value="1"/>
</dbReference>
<proteinExistence type="inferred from homology"/>
<dbReference type="GO" id="GO:0004565">
    <property type="term" value="F:beta-galactosidase activity"/>
    <property type="evidence" value="ECO:0007669"/>
    <property type="project" value="UniProtKB-EC"/>
</dbReference>
<feature type="signal peptide" evidence="9">
    <location>
        <begin position="1"/>
        <end position="19"/>
    </location>
</feature>
<dbReference type="EC" id="3.2.1.23" evidence="3"/>
<evidence type="ECO:0000256" key="6">
    <source>
        <dbReference type="ARBA" id="ARBA00023180"/>
    </source>
</evidence>
<dbReference type="Gene3D" id="2.102.20.10">
    <property type="entry name" value="Beta-galactosidase, domain 2"/>
    <property type="match status" value="1"/>
</dbReference>
<gene>
    <name evidence="11" type="ORF">BU204_13010</name>
</gene>
<evidence type="ECO:0000256" key="7">
    <source>
        <dbReference type="ARBA" id="ARBA00023295"/>
    </source>
</evidence>
<dbReference type="PRINTS" id="PR00742">
    <property type="entry name" value="GLHYDRLASE35"/>
</dbReference>
<dbReference type="SUPFAM" id="SSF117100">
    <property type="entry name" value="Beta-galactosidase LacA, domain 3"/>
    <property type="match status" value="1"/>
</dbReference>
<dbReference type="AlphaFoldDB" id="A0A1Q8CS53"/>
<evidence type="ECO:0000256" key="2">
    <source>
        <dbReference type="ARBA" id="ARBA00009809"/>
    </source>
</evidence>
<dbReference type="Proteomes" id="UP000185596">
    <property type="component" value="Unassembled WGS sequence"/>
</dbReference>
<feature type="chain" id="PRO_5038574731" description="beta-galactosidase" evidence="9">
    <location>
        <begin position="20"/>
        <end position="944"/>
    </location>
</feature>
<dbReference type="Gene3D" id="2.60.120.260">
    <property type="entry name" value="Galactose-binding domain-like"/>
    <property type="match status" value="2"/>
</dbReference>
<dbReference type="SUPFAM" id="SSF49785">
    <property type="entry name" value="Galactose-binding domain-like"/>
    <property type="match status" value="2"/>
</dbReference>
<dbReference type="InterPro" id="IPR008979">
    <property type="entry name" value="Galactose-bd-like_sf"/>
</dbReference>
<reference evidence="11 12" key="1">
    <citation type="submission" date="2016-12" db="EMBL/GenBank/DDBJ databases">
        <title>The draft genome sequence of Actinophytocola sp. 11-183.</title>
        <authorList>
            <person name="Wang W."/>
            <person name="Yuan L."/>
        </authorList>
    </citation>
    <scope>NUCLEOTIDE SEQUENCE [LARGE SCALE GENOMIC DNA]</scope>
    <source>
        <strain evidence="11 12">11-183</strain>
    </source>
</reference>
<evidence type="ECO:0000256" key="9">
    <source>
        <dbReference type="SAM" id="SignalP"/>
    </source>
</evidence>
<protein>
    <recommendedName>
        <fullName evidence="3">beta-galactosidase</fullName>
        <ecNumber evidence="3">3.2.1.23</ecNumber>
    </recommendedName>
</protein>
<dbReference type="EMBL" id="MSIE01000020">
    <property type="protein sequence ID" value="OLF17174.1"/>
    <property type="molecule type" value="Genomic_DNA"/>
</dbReference>
<dbReference type="InterPro" id="IPR025300">
    <property type="entry name" value="BetaGal_jelly_roll_dom"/>
</dbReference>
<keyword evidence="12" id="KW-1185">Reference proteome</keyword>
<dbReference type="Pfam" id="PF13363">
    <property type="entry name" value="BetaGal_dom3"/>
    <property type="match status" value="1"/>
</dbReference>
<keyword evidence="6" id="KW-0325">Glycoprotein</keyword>
<evidence type="ECO:0000256" key="3">
    <source>
        <dbReference type="ARBA" id="ARBA00012756"/>
    </source>
</evidence>
<dbReference type="Pfam" id="PF13364">
    <property type="entry name" value="BetaGal_ABD2"/>
    <property type="match status" value="2"/>
</dbReference>
<dbReference type="InterPro" id="IPR018954">
    <property type="entry name" value="Betagal_dom2"/>
</dbReference>
<dbReference type="SUPFAM" id="SSF51445">
    <property type="entry name" value="(Trans)glycosidases"/>
    <property type="match status" value="1"/>
</dbReference>
<keyword evidence="7" id="KW-0326">Glycosidase</keyword>
<sequence>MRRLLLPFLVAAVAFATVAALPAAPRPAAAAPDRGHEVTYDRYSLKVDGERVFLWSGEFHYFRLPSQQLWRDVLEKIRAAGFTGVSLYFNWAYHSPAPGQYDFSGVRDVDRLLDLTEELGLYTVVRPGPYINAEASGGGFPAWLKQVPGRARSSAPGYTEAYHEWLDHINPIIARHQVTRGGSVIAYNVENEYAANTDAAYMQDLQDTARAAGIDVPITHNQCCDASWTPTWASGLGAVQIPGVDDYPQSFECQTPEVWGPWGEGVTERLSENAPVYGAEYQAGAIDLHRAGYEKCRELTGPAFMKYFYKSNLIASGATMHGFYMAFGGTNWGWLGQPNDVYTSYDYGAAITETRQLTEKYDEFKRQGYFVRAVAPLTRTDPADAPASANPALGTLARSNPDTRTQFVLVRHADRASTTTEDTSLDWSTPDGEYQVPVRVSGRDAKILVAGYDLGGQRLVWSSSEIMTHERIAGRDVALLYGRSGEPGATVLRYPSRPSVRVLSGSVRTSWRDGDLRLDYTHAGLARVAVSGGGRPPMLLLLGTDQTAAEFWRTDTDAGPVLVRGTELVRSARVGGSTLSLRADTAAPGEVEVFAPRSVRRLTVGGESVRVRPTTSGSLAGRLHGPAPVRLPKLSGWRYRPEAPESRPDFDDSRWTVADRTTSVSPFPPTTLPVLFAGDYGFDYGQVWYRGHFTATGTETTVDLNAITGRDGVYQVWFNGRYLGSARGGVQADSEPPVNQNPGPGSFRLPALAPGERGVISVLVENLGHNDDWTADDNRFKQPRGLVGASLPGSTATVRWRLQGAHRERADPVRGPLNTGGLYGERHGWHLPEAGGSWAAPRPPGPGVSWYRTDFRLDLPRDQDVPLGLRFDGTGPYRVQIYLNGWQVGRHTADLGPQREFVLPAGLLRERGANTLALAVTALDEAAWSPPRLVVQANHWTGRR</sequence>
<comment type="catalytic activity">
    <reaction evidence="1">
        <text>Hydrolysis of terminal non-reducing beta-D-galactose residues in beta-D-galactosides.</text>
        <dbReference type="EC" id="3.2.1.23"/>
    </reaction>
</comment>
<dbReference type="InterPro" id="IPR036833">
    <property type="entry name" value="BetaGal_dom3_sf"/>
</dbReference>
<dbReference type="GO" id="GO:0005975">
    <property type="term" value="P:carbohydrate metabolic process"/>
    <property type="evidence" value="ECO:0007669"/>
    <property type="project" value="InterPro"/>
</dbReference>
<evidence type="ECO:0000313" key="11">
    <source>
        <dbReference type="EMBL" id="OLF17174.1"/>
    </source>
</evidence>
<dbReference type="InterPro" id="IPR025972">
    <property type="entry name" value="BetaGal_dom3"/>
</dbReference>
<organism evidence="11 12">
    <name type="scientific">Actinophytocola xanthii</name>
    <dbReference type="NCBI Taxonomy" id="1912961"/>
    <lineage>
        <taxon>Bacteria</taxon>
        <taxon>Bacillati</taxon>
        <taxon>Actinomycetota</taxon>
        <taxon>Actinomycetes</taxon>
        <taxon>Pseudonocardiales</taxon>
        <taxon>Pseudonocardiaceae</taxon>
    </lineage>
</organism>
<dbReference type="PANTHER" id="PTHR23421">
    <property type="entry name" value="BETA-GALACTOSIDASE RELATED"/>
    <property type="match status" value="1"/>
</dbReference>
<comment type="similarity">
    <text evidence="2 8">Belongs to the glycosyl hydrolase 35 family.</text>
</comment>
<evidence type="ECO:0000259" key="10">
    <source>
        <dbReference type="SMART" id="SM01029"/>
    </source>
</evidence>
<keyword evidence="4 9" id="KW-0732">Signal</keyword>
<feature type="domain" description="Beta-galactosidase" evidence="10">
    <location>
        <begin position="376"/>
        <end position="551"/>
    </location>
</feature>
<dbReference type="InterPro" id="IPR031330">
    <property type="entry name" value="Gly_Hdrlase_35_cat"/>
</dbReference>
<evidence type="ECO:0000256" key="1">
    <source>
        <dbReference type="ARBA" id="ARBA00001412"/>
    </source>
</evidence>
<name>A0A1Q8CS53_9PSEU</name>
<dbReference type="Pfam" id="PF01301">
    <property type="entry name" value="Glyco_hydro_35"/>
    <property type="match status" value="1"/>
</dbReference>